<sequence>MTDNQRKIGRPTNDPKNLRVTIRFNDEQSQKIKDYSLRNNLTTSEVIRKAVDDLQ</sequence>
<evidence type="ECO:0000256" key="1">
    <source>
        <dbReference type="SAM" id="MobiDB-lite"/>
    </source>
</evidence>
<evidence type="ECO:0000259" key="2">
    <source>
        <dbReference type="Pfam" id="PF12651"/>
    </source>
</evidence>
<dbReference type="RefSeq" id="WP_095122445.1">
    <property type="nucleotide sequence ID" value="NZ_LT906454.1"/>
</dbReference>
<proteinExistence type="predicted"/>
<dbReference type="AlphaFoldDB" id="A0A239WZT8"/>
<organism evidence="3 4">
    <name type="scientific">Streptococcus acidominimus</name>
    <dbReference type="NCBI Taxonomy" id="1326"/>
    <lineage>
        <taxon>Bacteria</taxon>
        <taxon>Bacillati</taxon>
        <taxon>Bacillota</taxon>
        <taxon>Bacilli</taxon>
        <taxon>Lactobacillales</taxon>
        <taxon>Streptococcaceae</taxon>
        <taxon>Streptococcus</taxon>
    </lineage>
</organism>
<dbReference type="Proteomes" id="UP000215144">
    <property type="component" value="Chromosome 1"/>
</dbReference>
<dbReference type="Pfam" id="PF12651">
    <property type="entry name" value="RHH_3"/>
    <property type="match status" value="1"/>
</dbReference>
<protein>
    <submittedName>
        <fullName evidence="3">Phage protein</fullName>
    </submittedName>
</protein>
<dbReference type="EMBL" id="LT906454">
    <property type="protein sequence ID" value="SNV39666.1"/>
    <property type="molecule type" value="Genomic_DNA"/>
</dbReference>
<reference evidence="3 4" key="1">
    <citation type="submission" date="2017-06" db="EMBL/GenBank/DDBJ databases">
        <authorList>
            <consortium name="Pathogen Informatics"/>
        </authorList>
    </citation>
    <scope>NUCLEOTIDE SEQUENCE [LARGE SCALE GENOMIC DNA]</scope>
    <source>
        <strain evidence="3 4">NCTC11291</strain>
    </source>
</reference>
<dbReference type="OrthoDB" id="2229917at2"/>
<dbReference type="GO" id="GO:0006355">
    <property type="term" value="P:regulation of DNA-templated transcription"/>
    <property type="evidence" value="ECO:0007669"/>
    <property type="project" value="InterPro"/>
</dbReference>
<evidence type="ECO:0000313" key="3">
    <source>
        <dbReference type="EMBL" id="SNV39666.1"/>
    </source>
</evidence>
<dbReference type="InterPro" id="IPR038733">
    <property type="entry name" value="Predicted_DNA_bind_prot_RHH"/>
</dbReference>
<dbReference type="SUPFAM" id="SSF47598">
    <property type="entry name" value="Ribbon-helix-helix"/>
    <property type="match status" value="1"/>
</dbReference>
<feature type="domain" description="Predicted DNA-binding protein ribbon-helix-helix" evidence="2">
    <location>
        <begin position="19"/>
        <end position="54"/>
    </location>
</feature>
<dbReference type="InterPro" id="IPR010985">
    <property type="entry name" value="Ribbon_hlx_hlx"/>
</dbReference>
<feature type="region of interest" description="Disordered" evidence="1">
    <location>
        <begin position="1"/>
        <end position="25"/>
    </location>
</feature>
<evidence type="ECO:0000313" key="4">
    <source>
        <dbReference type="Proteomes" id="UP000215144"/>
    </source>
</evidence>
<gene>
    <name evidence="3" type="ORF">SAMEA4504048_01015</name>
</gene>
<dbReference type="KEGG" id="saco:SAME_01015"/>
<name>A0A239WZT8_STRAI</name>
<accession>A0A239WZT8</accession>